<dbReference type="EMBL" id="JELW01000138">
    <property type="protein sequence ID" value="EXU94851.1"/>
    <property type="molecule type" value="Genomic_DNA"/>
</dbReference>
<dbReference type="AlphaFoldDB" id="A0A014QQB9"/>
<sequence>MDRSPSPAKKRRVGQSPVEEDDVQKTPTARSRDASDLPYRLSNPPSFAASESSAASSRYSKSPSRRSGSPTKRFHLQALKKPVFYMPLYDNATDQLPADVQKLYSRIYQIAVERDAFLPHIIRDEICAATGRHIKGSWFTTSPTEQGSMSRDEDRSIALKELEKLKDIVSDARDSQALNRSEASWNMEVHGPLLKLALKPFSSVKRELATTARILPPFVPTSDGAGQAVESKMIDFVLVLALDNIQTSSADKALAERIRDTVLSEPRDMQSVNQTQYQPVQFRPIGSMIETKVTGSAEEGRIQLGVSTAAWHQRIGAFLEAKRSAFPEEDRRAIATLPQLLVLEQEWKLYFACDRGNCLEMVGDMSVGDNKSLIGAYIVVAVVREIARYMTSTYKEFITHVFEPGI</sequence>
<dbReference type="eggNOG" id="ENOG502SSXD">
    <property type="taxonomic scope" value="Eukaryota"/>
</dbReference>
<dbReference type="OrthoDB" id="5244165at2759"/>
<reference evidence="3 4" key="1">
    <citation type="submission" date="2014-02" db="EMBL/GenBank/DDBJ databases">
        <title>The genome sequence of the entomopathogenic fungus Metarhizium robertsii ARSEF 2575.</title>
        <authorList>
            <person name="Giuliano Garisto Donzelli B."/>
            <person name="Roe B.A."/>
            <person name="Macmil S.L."/>
            <person name="Krasnoff S.B."/>
            <person name="Gibson D.M."/>
        </authorList>
    </citation>
    <scope>NUCLEOTIDE SEQUENCE [LARGE SCALE GENOMIC DNA]</scope>
    <source>
        <strain evidence="3 4">ARSEF 2575</strain>
    </source>
</reference>
<evidence type="ECO:0000313" key="3">
    <source>
        <dbReference type="EMBL" id="EXU94851.1"/>
    </source>
</evidence>
<feature type="domain" description="PD-(D/E)XK nuclease-like" evidence="2">
    <location>
        <begin position="151"/>
        <end position="394"/>
    </location>
</feature>
<dbReference type="HOGENOM" id="CLU_027219_5_1_1"/>
<gene>
    <name evidence="3" type="ORF">X797_012070</name>
</gene>
<dbReference type="InterPro" id="IPR046797">
    <property type="entry name" value="PDDEXK_12"/>
</dbReference>
<comment type="caution">
    <text evidence="3">The sequence shown here is derived from an EMBL/GenBank/DDBJ whole genome shotgun (WGS) entry which is preliminary data.</text>
</comment>
<evidence type="ECO:0000256" key="1">
    <source>
        <dbReference type="SAM" id="MobiDB-lite"/>
    </source>
</evidence>
<evidence type="ECO:0000313" key="4">
    <source>
        <dbReference type="Proteomes" id="UP000030151"/>
    </source>
</evidence>
<name>A0A014QQB9_9HYPO</name>
<organism evidence="3 4">
    <name type="scientific">Metarhizium robertsii</name>
    <dbReference type="NCBI Taxonomy" id="568076"/>
    <lineage>
        <taxon>Eukaryota</taxon>
        <taxon>Fungi</taxon>
        <taxon>Dikarya</taxon>
        <taxon>Ascomycota</taxon>
        <taxon>Pezizomycotina</taxon>
        <taxon>Sordariomycetes</taxon>
        <taxon>Hypocreomycetidae</taxon>
        <taxon>Hypocreales</taxon>
        <taxon>Clavicipitaceae</taxon>
        <taxon>Metarhizium</taxon>
    </lineage>
</organism>
<dbReference type="Proteomes" id="UP000030151">
    <property type="component" value="Unassembled WGS sequence"/>
</dbReference>
<dbReference type="Pfam" id="PF20516">
    <property type="entry name" value="PDDEXK_12"/>
    <property type="match status" value="1"/>
</dbReference>
<protein>
    <recommendedName>
        <fullName evidence="2">PD-(D/E)XK nuclease-like domain-containing protein</fullName>
    </recommendedName>
</protein>
<proteinExistence type="predicted"/>
<evidence type="ECO:0000259" key="2">
    <source>
        <dbReference type="Pfam" id="PF20516"/>
    </source>
</evidence>
<accession>A0A014QQB9</accession>
<feature type="compositionally biased region" description="Low complexity" evidence="1">
    <location>
        <begin position="42"/>
        <end position="70"/>
    </location>
</feature>
<feature type="region of interest" description="Disordered" evidence="1">
    <location>
        <begin position="1"/>
        <end position="73"/>
    </location>
</feature>